<evidence type="ECO:0000313" key="2">
    <source>
        <dbReference type="Proteomes" id="UP000541352"/>
    </source>
</evidence>
<proteinExistence type="predicted"/>
<protein>
    <submittedName>
        <fullName evidence="1">Uncharacterized protein</fullName>
    </submittedName>
</protein>
<gene>
    <name evidence="1" type="ORF">FHS57_001636</name>
</gene>
<organism evidence="1 2">
    <name type="scientific">Runella defluvii</name>
    <dbReference type="NCBI Taxonomy" id="370973"/>
    <lineage>
        <taxon>Bacteria</taxon>
        <taxon>Pseudomonadati</taxon>
        <taxon>Bacteroidota</taxon>
        <taxon>Cytophagia</taxon>
        <taxon>Cytophagales</taxon>
        <taxon>Spirosomataceae</taxon>
        <taxon>Runella</taxon>
    </lineage>
</organism>
<accession>A0A7W5ZIS6</accession>
<dbReference type="Proteomes" id="UP000541352">
    <property type="component" value="Unassembled WGS sequence"/>
</dbReference>
<dbReference type="AlphaFoldDB" id="A0A7W5ZIS6"/>
<reference evidence="1 2" key="1">
    <citation type="submission" date="2020-08" db="EMBL/GenBank/DDBJ databases">
        <title>Genomic Encyclopedia of Type Strains, Phase IV (KMG-IV): sequencing the most valuable type-strain genomes for metagenomic binning, comparative biology and taxonomic classification.</title>
        <authorList>
            <person name="Goeker M."/>
        </authorList>
    </citation>
    <scope>NUCLEOTIDE SEQUENCE [LARGE SCALE GENOMIC DNA]</scope>
    <source>
        <strain evidence="1 2">DSM 17976</strain>
    </source>
</reference>
<name>A0A7W5ZIS6_9BACT</name>
<dbReference type="EMBL" id="JACIBY010000003">
    <property type="protein sequence ID" value="MBB3837639.1"/>
    <property type="molecule type" value="Genomic_DNA"/>
</dbReference>
<keyword evidence="2" id="KW-1185">Reference proteome</keyword>
<evidence type="ECO:0000313" key="1">
    <source>
        <dbReference type="EMBL" id="MBB3837639.1"/>
    </source>
</evidence>
<sequence>MKPSKKYLSRPAKVPMTAEINDNKVNRVNSTLKKITVKHYLNLYIRPYVNDEQEEKEPNKWKHAVYVRITFNRITAKIKSAANLWCTLNEFENQTKEIEKILERESLFLIDFISRAYNEVKDNKEQDEFNVNELFYDFQYFYYELDKVIDRLLAEEIKDYLKLEPDSLDFQVLAQTVAGDYSISPLELLRYFETQKLLKPGIKQKFSEVFWTWKILYKQFKLRDAEYGLLGASVLDYAQGDFKKRFVDTLQLDPQRVAVFYQDIDYLLDKYYFAKPKALFF</sequence>
<comment type="caution">
    <text evidence="1">The sequence shown here is derived from an EMBL/GenBank/DDBJ whole genome shotgun (WGS) entry which is preliminary data.</text>
</comment>
<dbReference type="RefSeq" id="WP_183972351.1">
    <property type="nucleotide sequence ID" value="NZ_JACIBY010000003.1"/>
</dbReference>